<dbReference type="AlphaFoldDB" id="A0ABD3P6J6"/>
<reference evidence="3 4" key="1">
    <citation type="journal article" date="2020" name="G3 (Bethesda)">
        <title>Improved Reference Genome for Cyclotella cryptica CCMP332, a Model for Cell Wall Morphogenesis, Salinity Adaptation, and Lipid Production in Diatoms (Bacillariophyta).</title>
        <authorList>
            <person name="Roberts W.R."/>
            <person name="Downey K.M."/>
            <person name="Ruck E.C."/>
            <person name="Traller J.C."/>
            <person name="Alverson A.J."/>
        </authorList>
    </citation>
    <scope>NUCLEOTIDE SEQUENCE [LARGE SCALE GENOMIC DNA]</scope>
    <source>
        <strain evidence="3 4">CCMP332</strain>
    </source>
</reference>
<proteinExistence type="predicted"/>
<comment type="caution">
    <text evidence="3">The sequence shown here is derived from an EMBL/GenBank/DDBJ whole genome shotgun (WGS) entry which is preliminary data.</text>
</comment>
<feature type="coiled-coil region" evidence="1">
    <location>
        <begin position="144"/>
        <end position="192"/>
    </location>
</feature>
<gene>
    <name evidence="3" type="ORF">HJC23_003097</name>
</gene>
<feature type="compositionally biased region" description="Polar residues" evidence="2">
    <location>
        <begin position="15"/>
        <end position="28"/>
    </location>
</feature>
<dbReference type="Proteomes" id="UP001516023">
    <property type="component" value="Unassembled WGS sequence"/>
</dbReference>
<protein>
    <submittedName>
        <fullName evidence="3">Uncharacterized protein</fullName>
    </submittedName>
</protein>
<keyword evidence="4" id="KW-1185">Reference proteome</keyword>
<evidence type="ECO:0000313" key="3">
    <source>
        <dbReference type="EMBL" id="KAL3782776.1"/>
    </source>
</evidence>
<keyword evidence="1" id="KW-0175">Coiled coil</keyword>
<evidence type="ECO:0000256" key="2">
    <source>
        <dbReference type="SAM" id="MobiDB-lite"/>
    </source>
</evidence>
<dbReference type="Gene3D" id="1.10.287.1490">
    <property type="match status" value="1"/>
</dbReference>
<evidence type="ECO:0000313" key="4">
    <source>
        <dbReference type="Proteomes" id="UP001516023"/>
    </source>
</evidence>
<name>A0ABD3P6J6_9STRA</name>
<accession>A0ABD3P6J6</accession>
<evidence type="ECO:0000256" key="1">
    <source>
        <dbReference type="SAM" id="Coils"/>
    </source>
</evidence>
<organism evidence="3 4">
    <name type="scientific">Cyclotella cryptica</name>
    <dbReference type="NCBI Taxonomy" id="29204"/>
    <lineage>
        <taxon>Eukaryota</taxon>
        <taxon>Sar</taxon>
        <taxon>Stramenopiles</taxon>
        <taxon>Ochrophyta</taxon>
        <taxon>Bacillariophyta</taxon>
        <taxon>Coscinodiscophyceae</taxon>
        <taxon>Thalassiosirophycidae</taxon>
        <taxon>Stephanodiscales</taxon>
        <taxon>Stephanodiscaceae</taxon>
        <taxon>Cyclotella</taxon>
    </lineage>
</organism>
<dbReference type="EMBL" id="JABMIG020000277">
    <property type="protein sequence ID" value="KAL3782776.1"/>
    <property type="molecule type" value="Genomic_DNA"/>
</dbReference>
<feature type="region of interest" description="Disordered" evidence="2">
    <location>
        <begin position="1"/>
        <end position="28"/>
    </location>
</feature>
<sequence length="207" mass="22790">MVIPKDQMKNDGCVSVNNERVSDSDTNNEQVDATSIYRRQSTGSFTAHTSGNDTANALALISDMLATYNDMIEKNTNTIKENAAIQDANFAALRSTLESIIDAVNGITLRALNLENAARNNTETLAALNDGMTAGTNMAGHGRFDDFQRQVAKLERDISEIKDSDESTSESIDIIERRLGSLESRLSKIERLLMKYRKHNDVAAKMA</sequence>